<proteinExistence type="predicted"/>
<evidence type="ECO:0000256" key="1">
    <source>
        <dbReference type="SAM" id="Coils"/>
    </source>
</evidence>
<dbReference type="EMBL" id="GL445552">
    <property type="protein sequence ID" value="EFN89449.1"/>
    <property type="molecule type" value="Genomic_DNA"/>
</dbReference>
<organism evidence="4">
    <name type="scientific">Harpegnathos saltator</name>
    <name type="common">Jerdon's jumping ant</name>
    <dbReference type="NCBI Taxonomy" id="610380"/>
    <lineage>
        <taxon>Eukaryota</taxon>
        <taxon>Metazoa</taxon>
        <taxon>Ecdysozoa</taxon>
        <taxon>Arthropoda</taxon>
        <taxon>Hexapoda</taxon>
        <taxon>Insecta</taxon>
        <taxon>Pterygota</taxon>
        <taxon>Neoptera</taxon>
        <taxon>Endopterygota</taxon>
        <taxon>Hymenoptera</taxon>
        <taxon>Apocrita</taxon>
        <taxon>Aculeata</taxon>
        <taxon>Formicoidea</taxon>
        <taxon>Formicidae</taxon>
        <taxon>Ponerinae</taxon>
        <taxon>Ponerini</taxon>
        <taxon>Harpegnathos</taxon>
    </lineage>
</organism>
<dbReference type="InParanoid" id="E2B4F5"/>
<accession>E2B4F5</accession>
<evidence type="ECO:0000313" key="3">
    <source>
        <dbReference type="EMBL" id="EFN89449.1"/>
    </source>
</evidence>
<protein>
    <submittedName>
        <fullName evidence="3">Uncharacterized protein</fullName>
    </submittedName>
</protein>
<dbReference type="AlphaFoldDB" id="E2B4F5"/>
<dbReference type="Proteomes" id="UP000008237">
    <property type="component" value="Unassembled WGS sequence"/>
</dbReference>
<dbReference type="KEGG" id="hst:105184746"/>
<evidence type="ECO:0000313" key="4">
    <source>
        <dbReference type="Proteomes" id="UP000008237"/>
    </source>
</evidence>
<keyword evidence="4" id="KW-1185">Reference proteome</keyword>
<name>E2B4F5_HARSA</name>
<feature type="compositionally biased region" description="Basic and acidic residues" evidence="2">
    <location>
        <begin position="179"/>
        <end position="191"/>
    </location>
</feature>
<dbReference type="OrthoDB" id="7549823at2759"/>
<reference evidence="3 4" key="1">
    <citation type="journal article" date="2010" name="Science">
        <title>Genomic comparison of the ants Camponotus floridanus and Harpegnathos saltator.</title>
        <authorList>
            <person name="Bonasio R."/>
            <person name="Zhang G."/>
            <person name="Ye C."/>
            <person name="Mutti N.S."/>
            <person name="Fang X."/>
            <person name="Qin N."/>
            <person name="Donahue G."/>
            <person name="Yang P."/>
            <person name="Li Q."/>
            <person name="Li C."/>
            <person name="Zhang P."/>
            <person name="Huang Z."/>
            <person name="Berger S.L."/>
            <person name="Reinberg D."/>
            <person name="Wang J."/>
            <person name="Liebig J."/>
        </authorList>
    </citation>
    <scope>NUCLEOTIDE SEQUENCE [LARGE SCALE GENOMIC DNA]</scope>
    <source>
        <strain evidence="3 4">R22 G/1</strain>
    </source>
</reference>
<evidence type="ECO:0000256" key="2">
    <source>
        <dbReference type="SAM" id="MobiDB-lite"/>
    </source>
</evidence>
<gene>
    <name evidence="3" type="ORF">EAI_17063</name>
</gene>
<sequence>MENLEHFIEIAQQKRLSNQQKLEELDKKSDEYRKITKELRDLKRQTKESKNNILKQLNVLASHRRTIHKIVHSMVKTGLPVPHKDIQDVKTMFAEVIKFLNSIESTCETLDNIKKNMNYSEMIELLTTCTEDVGNKLYQTRHHIMQLEILKKDLSLLQIPNNNSSNNSEEAMDLTTNDESNKSMDNESAIK</sequence>
<dbReference type="OMA" id="KHTIEKA"/>
<feature type="region of interest" description="Disordered" evidence="2">
    <location>
        <begin position="161"/>
        <end position="191"/>
    </location>
</feature>
<feature type="coiled-coil region" evidence="1">
    <location>
        <begin position="8"/>
        <end position="52"/>
    </location>
</feature>
<keyword evidence="1" id="KW-0175">Coiled coil</keyword>